<sequence>MGNGGQQWAMADNNGADPSSFWSPEGLSCIHGNRSHSDLTLTHIQERVCCTIVLRFASPNKVVHSRLRALEHRPGTEVYLRSAVVQRTTGPFAVAEYPPKLPLKQPVENPGVFSFPNVSPFPFVTAHLAWYRRTRYVIEDPPWPGPVAAGPCQYRALHSPAK</sequence>
<accession>A0A0F2M7I3</accession>
<gene>
    <name evidence="1" type="ORF">SPSK_09914</name>
</gene>
<dbReference type="AlphaFoldDB" id="A0A0F2M7I3"/>
<dbReference type="GeneID" id="27671758"/>
<dbReference type="Proteomes" id="UP000033710">
    <property type="component" value="Unassembled WGS sequence"/>
</dbReference>
<proteinExistence type="predicted"/>
<organism evidence="1 2">
    <name type="scientific">Sporothrix schenckii 1099-18</name>
    <dbReference type="NCBI Taxonomy" id="1397361"/>
    <lineage>
        <taxon>Eukaryota</taxon>
        <taxon>Fungi</taxon>
        <taxon>Dikarya</taxon>
        <taxon>Ascomycota</taxon>
        <taxon>Pezizomycotina</taxon>
        <taxon>Sordariomycetes</taxon>
        <taxon>Sordariomycetidae</taxon>
        <taxon>Ophiostomatales</taxon>
        <taxon>Ophiostomataceae</taxon>
        <taxon>Sporothrix</taxon>
    </lineage>
</organism>
<reference evidence="1 2" key="1">
    <citation type="journal article" date="2014" name="BMC Genomics">
        <title>Comparative genomics of the major fungal agents of human and animal Sporotrichosis: Sporothrix schenckii and Sporothrix brasiliensis.</title>
        <authorList>
            <person name="Teixeira M.M."/>
            <person name="de Almeida L.G."/>
            <person name="Kubitschek-Barreira P."/>
            <person name="Alves F.L."/>
            <person name="Kioshima E.S."/>
            <person name="Abadio A.K."/>
            <person name="Fernandes L."/>
            <person name="Derengowski L.S."/>
            <person name="Ferreira K.S."/>
            <person name="Souza R.C."/>
            <person name="Ruiz J.C."/>
            <person name="de Andrade N.C."/>
            <person name="Paes H.C."/>
            <person name="Nicola A.M."/>
            <person name="Albuquerque P."/>
            <person name="Gerber A.L."/>
            <person name="Martins V.P."/>
            <person name="Peconick L.D."/>
            <person name="Neto A.V."/>
            <person name="Chaucanez C.B."/>
            <person name="Silva P.A."/>
            <person name="Cunha O.L."/>
            <person name="de Oliveira F.F."/>
            <person name="dos Santos T.C."/>
            <person name="Barros A.L."/>
            <person name="Soares M.A."/>
            <person name="de Oliveira L.M."/>
            <person name="Marini M.M."/>
            <person name="Villalobos-Duno H."/>
            <person name="Cunha M.M."/>
            <person name="de Hoog S."/>
            <person name="da Silveira J.F."/>
            <person name="Henrissat B."/>
            <person name="Nino-Vega G.A."/>
            <person name="Cisalpino P.S."/>
            <person name="Mora-Montes H.M."/>
            <person name="Almeida S.R."/>
            <person name="Stajich J.E."/>
            <person name="Lopes-Bezerra L.M."/>
            <person name="Vasconcelos A.T."/>
            <person name="Felipe M.S."/>
        </authorList>
    </citation>
    <scope>NUCLEOTIDE SEQUENCE [LARGE SCALE GENOMIC DNA]</scope>
    <source>
        <strain evidence="1 2">1099-18</strain>
    </source>
</reference>
<evidence type="ECO:0000313" key="1">
    <source>
        <dbReference type="EMBL" id="KJR85597.1"/>
    </source>
</evidence>
<dbReference type="KEGG" id="ssck:SPSK_09914"/>
<dbReference type="EMBL" id="AXCR01000007">
    <property type="protein sequence ID" value="KJR85597.1"/>
    <property type="molecule type" value="Genomic_DNA"/>
</dbReference>
<evidence type="ECO:0000313" key="2">
    <source>
        <dbReference type="Proteomes" id="UP000033710"/>
    </source>
</evidence>
<comment type="caution">
    <text evidence="1">The sequence shown here is derived from an EMBL/GenBank/DDBJ whole genome shotgun (WGS) entry which is preliminary data.</text>
</comment>
<protein>
    <submittedName>
        <fullName evidence="1">Uncharacterized protein</fullName>
    </submittedName>
</protein>
<reference evidence="1 2" key="2">
    <citation type="journal article" date="2015" name="Eukaryot. Cell">
        <title>Asexual propagation of a virulent clone complex in a human and feline outbreak of sporotrichosis.</title>
        <authorList>
            <person name="Teixeira Mde M."/>
            <person name="Rodrigues A.M."/>
            <person name="Tsui C.K."/>
            <person name="de Almeida L.G."/>
            <person name="Van Diepeningen A.D."/>
            <person name="van den Ende B.G."/>
            <person name="Fernandes G.F."/>
            <person name="Kano R."/>
            <person name="Hamelin R.C."/>
            <person name="Lopes-Bezerra L.M."/>
            <person name="Vasconcelos A.T."/>
            <person name="de Hoog S."/>
            <person name="de Camargo Z.P."/>
            <person name="Felipe M.S."/>
        </authorList>
    </citation>
    <scope>NUCLEOTIDE SEQUENCE [LARGE SCALE GENOMIC DNA]</scope>
    <source>
        <strain evidence="1 2">1099-18</strain>
    </source>
</reference>
<dbReference type="VEuPathDB" id="FungiDB:SPSK_09914"/>
<name>A0A0F2M7I3_SPOSC</name>
<dbReference type="RefSeq" id="XP_016588273.1">
    <property type="nucleotide sequence ID" value="XM_016736481.1"/>
</dbReference>